<feature type="domain" description="Protein kinase" evidence="7">
    <location>
        <begin position="7"/>
        <end position="278"/>
    </location>
</feature>
<evidence type="ECO:0000256" key="3">
    <source>
        <dbReference type="ARBA" id="ARBA00022777"/>
    </source>
</evidence>
<feature type="region of interest" description="Disordered" evidence="6">
    <location>
        <begin position="268"/>
        <end position="294"/>
    </location>
</feature>
<dbReference type="Gene3D" id="1.10.510.10">
    <property type="entry name" value="Transferase(Phosphotransferase) domain 1"/>
    <property type="match status" value="1"/>
</dbReference>
<reference evidence="8 9" key="1">
    <citation type="submission" date="2019-02" db="EMBL/GenBank/DDBJ databases">
        <title>Deep-cultivation of Planctomycetes and their phenomic and genomic characterization uncovers novel biology.</title>
        <authorList>
            <person name="Wiegand S."/>
            <person name="Jogler M."/>
            <person name="Boedeker C."/>
            <person name="Pinto D."/>
            <person name="Vollmers J."/>
            <person name="Rivas-Marin E."/>
            <person name="Kohn T."/>
            <person name="Peeters S.H."/>
            <person name="Heuer A."/>
            <person name="Rast P."/>
            <person name="Oberbeckmann S."/>
            <person name="Bunk B."/>
            <person name="Jeske O."/>
            <person name="Meyerdierks A."/>
            <person name="Storesund J.E."/>
            <person name="Kallscheuer N."/>
            <person name="Luecker S."/>
            <person name="Lage O.M."/>
            <person name="Pohl T."/>
            <person name="Merkel B.J."/>
            <person name="Hornburger P."/>
            <person name="Mueller R.-W."/>
            <person name="Bruemmer F."/>
            <person name="Labrenz M."/>
            <person name="Spormann A.M."/>
            <person name="Op den Camp H."/>
            <person name="Overmann J."/>
            <person name="Amann R."/>
            <person name="Jetten M.S.M."/>
            <person name="Mascher T."/>
            <person name="Medema M.H."/>
            <person name="Devos D.P."/>
            <person name="Kaster A.-K."/>
            <person name="Ovreas L."/>
            <person name="Rohde M."/>
            <person name="Galperin M.Y."/>
            <person name="Jogler C."/>
        </authorList>
    </citation>
    <scope>NUCLEOTIDE SEQUENCE [LARGE SCALE GENOMIC DNA]</scope>
    <source>
        <strain evidence="8 9">Pan44</strain>
    </source>
</reference>
<evidence type="ECO:0000259" key="7">
    <source>
        <dbReference type="PROSITE" id="PS50011"/>
    </source>
</evidence>
<evidence type="ECO:0000256" key="4">
    <source>
        <dbReference type="ARBA" id="ARBA00022840"/>
    </source>
</evidence>
<dbReference type="SMART" id="SM00220">
    <property type="entry name" value="S_TKc"/>
    <property type="match status" value="1"/>
</dbReference>
<evidence type="ECO:0000256" key="2">
    <source>
        <dbReference type="ARBA" id="ARBA00022741"/>
    </source>
</evidence>
<dbReference type="GO" id="GO:0004674">
    <property type="term" value="F:protein serine/threonine kinase activity"/>
    <property type="evidence" value="ECO:0007669"/>
    <property type="project" value="UniProtKB-EC"/>
</dbReference>
<dbReference type="PROSITE" id="PS00107">
    <property type="entry name" value="PROTEIN_KINASE_ATP"/>
    <property type="match status" value="1"/>
</dbReference>
<dbReference type="InterPro" id="IPR011009">
    <property type="entry name" value="Kinase-like_dom_sf"/>
</dbReference>
<feature type="region of interest" description="Disordered" evidence="6">
    <location>
        <begin position="320"/>
        <end position="339"/>
    </location>
</feature>
<dbReference type="Proteomes" id="UP000315700">
    <property type="component" value="Chromosome"/>
</dbReference>
<keyword evidence="2 5" id="KW-0547">Nucleotide-binding</keyword>
<dbReference type="AlphaFoldDB" id="A0A517SA27"/>
<evidence type="ECO:0000256" key="5">
    <source>
        <dbReference type="PROSITE-ProRule" id="PRU10141"/>
    </source>
</evidence>
<dbReference type="CDD" id="cd14014">
    <property type="entry name" value="STKc_PknB_like"/>
    <property type="match status" value="1"/>
</dbReference>
<sequence>MDVATRYKLLEKIGAGSFATVFRAQDQELGREVAVKQIHAQFLAETALFERYWKEATLLASFQHPHIVTIYDVVRAQGWLVLELMQANLRDRLQGRPMDVKAVQTTLTQGLRALSALHSRGLVHGDIKPSNLMIDHRKRVKVGDFGLARRVSHDDGSVIRGTAKYMAPETLSQDFGDVGPQSDLYSLGFTAYELMCGSKFETLFPGLDAFGRDRQAAWMMWHAALDRKLPEPGKALEGVPPALARVIGRLVEKDPKKRYETADQALADLGAAPAEPMTRTADSGSARKSPGDRPKSRGLVIALFCASMAASLAMLFWTPGQSPPPGPGQTPGSGIVRSVDPESNTIEFVDPTTGQPEELVVAEKTPIRLRSEGNDELVLLKRLQKGDWIRTATEEGRLRIDVSRPVTQTGRIAAIDPLASKITVMIDGARQRERVTLTVPASVSPLLNDEKVTLRDLAVDDGVMVDHLLDPAGKQGQIASGLRAMRTIRSSGTVIDFDPSTSMLSVSSGVANEGPLKLRLVPSSELKFDDDSPATVADLKPGQAVDITRHRVITSIVIPRDVPQVTGTLVGIDPATRSLRIQSSGAESEVKLADDARLTLNDAPATLDELRSNSDQVTVLSPAGNMAARTVRVVRGPRYDRAVVAIEASTNQDRSLPVIENAGKARALQTAAIQRYATPPEWAVHLTEPTREEVLSSLRQRLEGLRASSQAIVSITAQAFLVDESPVLAFADYRPNEAGSTGVPLADVLALIDAAPPSLKVVFLDVVHPRPGLEDVPPSAEALMKNVPKTKTTTVLIAPPETGAANATDMGSLVVQGLRGAADADRDLAITPAEWIEYLTKGATPTGVTVWPQ</sequence>
<evidence type="ECO:0000313" key="9">
    <source>
        <dbReference type="Proteomes" id="UP000315700"/>
    </source>
</evidence>
<evidence type="ECO:0000313" key="8">
    <source>
        <dbReference type="EMBL" id="QDT52936.1"/>
    </source>
</evidence>
<keyword evidence="4 5" id="KW-0067">ATP-binding</keyword>
<evidence type="ECO:0000256" key="1">
    <source>
        <dbReference type="ARBA" id="ARBA00022679"/>
    </source>
</evidence>
<dbReference type="PROSITE" id="PS50011">
    <property type="entry name" value="PROTEIN_KINASE_DOM"/>
    <property type="match status" value="1"/>
</dbReference>
<protein>
    <submittedName>
        <fullName evidence="8">Serine/threonine-protein kinase PknB</fullName>
        <ecNumber evidence="8">2.7.11.1</ecNumber>
    </submittedName>
</protein>
<dbReference type="KEGG" id="ccos:Pan44_09490"/>
<keyword evidence="1 8" id="KW-0808">Transferase</keyword>
<dbReference type="InterPro" id="IPR000719">
    <property type="entry name" value="Prot_kinase_dom"/>
</dbReference>
<accession>A0A517SA27</accession>
<dbReference type="EMBL" id="CP036271">
    <property type="protein sequence ID" value="QDT52936.1"/>
    <property type="molecule type" value="Genomic_DNA"/>
</dbReference>
<keyword evidence="9" id="KW-1185">Reference proteome</keyword>
<dbReference type="InParanoid" id="A0A517SA27"/>
<feature type="binding site" evidence="5">
    <location>
        <position position="36"/>
    </location>
    <ligand>
        <name>ATP</name>
        <dbReference type="ChEBI" id="CHEBI:30616"/>
    </ligand>
</feature>
<dbReference type="InterPro" id="IPR008271">
    <property type="entry name" value="Ser/Thr_kinase_AS"/>
</dbReference>
<dbReference type="PANTHER" id="PTHR43289">
    <property type="entry name" value="MITOGEN-ACTIVATED PROTEIN KINASE KINASE KINASE 20-RELATED"/>
    <property type="match status" value="1"/>
</dbReference>
<dbReference type="RefSeq" id="WP_197453848.1">
    <property type="nucleotide sequence ID" value="NZ_CP036271.1"/>
</dbReference>
<evidence type="ECO:0000256" key="6">
    <source>
        <dbReference type="SAM" id="MobiDB-lite"/>
    </source>
</evidence>
<dbReference type="SUPFAM" id="SSF56112">
    <property type="entry name" value="Protein kinase-like (PK-like)"/>
    <property type="match status" value="1"/>
</dbReference>
<proteinExistence type="predicted"/>
<dbReference type="PANTHER" id="PTHR43289:SF6">
    <property type="entry name" value="SERINE_THREONINE-PROTEIN KINASE NEKL-3"/>
    <property type="match status" value="1"/>
</dbReference>
<dbReference type="InterPro" id="IPR017441">
    <property type="entry name" value="Protein_kinase_ATP_BS"/>
</dbReference>
<dbReference type="PROSITE" id="PS00108">
    <property type="entry name" value="PROTEIN_KINASE_ST"/>
    <property type="match status" value="1"/>
</dbReference>
<dbReference type="GO" id="GO:0005524">
    <property type="term" value="F:ATP binding"/>
    <property type="evidence" value="ECO:0007669"/>
    <property type="project" value="UniProtKB-UniRule"/>
</dbReference>
<dbReference type="EC" id="2.7.11.1" evidence="8"/>
<gene>
    <name evidence="8" type="primary">pknB_4</name>
    <name evidence="8" type="ORF">Pan44_09490</name>
</gene>
<dbReference type="Gene3D" id="3.30.200.20">
    <property type="entry name" value="Phosphorylase Kinase, domain 1"/>
    <property type="match status" value="1"/>
</dbReference>
<keyword evidence="3 8" id="KW-0418">Kinase</keyword>
<organism evidence="8 9">
    <name type="scientific">Caulifigura coniformis</name>
    <dbReference type="NCBI Taxonomy" id="2527983"/>
    <lineage>
        <taxon>Bacteria</taxon>
        <taxon>Pseudomonadati</taxon>
        <taxon>Planctomycetota</taxon>
        <taxon>Planctomycetia</taxon>
        <taxon>Planctomycetales</taxon>
        <taxon>Planctomycetaceae</taxon>
        <taxon>Caulifigura</taxon>
    </lineage>
</organism>
<dbReference type="Pfam" id="PF00069">
    <property type="entry name" value="Pkinase"/>
    <property type="match status" value="1"/>
</dbReference>
<name>A0A517SA27_9PLAN</name>